<reference evidence="4 5" key="1">
    <citation type="submission" date="2021-05" db="EMBL/GenBank/DDBJ databases">
        <title>Comparative genomic studies on the polysaccharide-degrading batcterial strains of the Flammeovirga genus.</title>
        <authorList>
            <person name="Zewei F."/>
            <person name="Zheng Z."/>
            <person name="Yu L."/>
            <person name="Ruyue G."/>
            <person name="Yanhong M."/>
            <person name="Yuanyuan C."/>
            <person name="Jingyan G."/>
            <person name="Wenjun H."/>
        </authorList>
    </citation>
    <scope>NUCLEOTIDE SEQUENCE [LARGE SCALE GENOMIC DNA]</scope>
    <source>
        <strain evidence="4 5">NBRC:100898</strain>
    </source>
</reference>
<dbReference type="RefSeq" id="WP_169662127.1">
    <property type="nucleotide sequence ID" value="NZ_CP076133.1"/>
</dbReference>
<dbReference type="AlphaFoldDB" id="A0AAX1NCK3"/>
<dbReference type="PROSITE" id="PS51186">
    <property type="entry name" value="GNAT"/>
    <property type="match status" value="1"/>
</dbReference>
<dbReference type="KEGG" id="fya:KMW28_22525"/>
<dbReference type="Gene3D" id="3.40.630.30">
    <property type="match status" value="1"/>
</dbReference>
<evidence type="ECO:0000256" key="1">
    <source>
        <dbReference type="ARBA" id="ARBA00022679"/>
    </source>
</evidence>
<evidence type="ECO:0000313" key="4">
    <source>
        <dbReference type="EMBL" id="QWG05202.1"/>
    </source>
</evidence>
<dbReference type="InterPro" id="IPR016181">
    <property type="entry name" value="Acyl_CoA_acyltransferase"/>
</dbReference>
<dbReference type="SUPFAM" id="SSF55729">
    <property type="entry name" value="Acyl-CoA N-acyltransferases (Nat)"/>
    <property type="match status" value="1"/>
</dbReference>
<protein>
    <submittedName>
        <fullName evidence="4">GNAT family N-acetyltransferase</fullName>
        <ecNumber evidence="4">2.3.1.-</ecNumber>
    </submittedName>
</protein>
<dbReference type="GO" id="GO:0016747">
    <property type="term" value="F:acyltransferase activity, transferring groups other than amino-acyl groups"/>
    <property type="evidence" value="ECO:0007669"/>
    <property type="project" value="InterPro"/>
</dbReference>
<organism evidence="4 5">
    <name type="scientific">Flammeovirga yaeyamensis</name>
    <dbReference type="NCBI Taxonomy" id="367791"/>
    <lineage>
        <taxon>Bacteria</taxon>
        <taxon>Pseudomonadati</taxon>
        <taxon>Bacteroidota</taxon>
        <taxon>Cytophagia</taxon>
        <taxon>Cytophagales</taxon>
        <taxon>Flammeovirgaceae</taxon>
        <taxon>Flammeovirga</taxon>
    </lineage>
</organism>
<keyword evidence="5" id="KW-1185">Reference proteome</keyword>
<accession>A0AAX1NCK3</accession>
<evidence type="ECO:0000256" key="2">
    <source>
        <dbReference type="ARBA" id="ARBA00023315"/>
    </source>
</evidence>
<dbReference type="InterPro" id="IPR000182">
    <property type="entry name" value="GNAT_dom"/>
</dbReference>
<proteinExistence type="predicted"/>
<dbReference type="EC" id="2.3.1.-" evidence="4"/>
<dbReference type="Proteomes" id="UP000678679">
    <property type="component" value="Chromosome 2"/>
</dbReference>
<name>A0AAX1NCK3_9BACT</name>
<dbReference type="Pfam" id="PF13673">
    <property type="entry name" value="Acetyltransf_10"/>
    <property type="match status" value="1"/>
</dbReference>
<gene>
    <name evidence="4" type="ORF">KMW28_22525</name>
</gene>
<sequence>MNFSIKGIDKSEYQETIEVWEASVRATHDFISEEDIQTYKPLILNQYFDVVELRSIRDENNKILGFSGVAEQNIEMLFIDPAYRGKGLGKILLNHCIEVLDCYKVDVNEQNTQAVGFYLKMNFKTVRRSEVDGEGKLYPLLHMEVKG</sequence>
<keyword evidence="2 4" id="KW-0012">Acyltransferase</keyword>
<dbReference type="PANTHER" id="PTHR43800:SF1">
    <property type="entry name" value="PEPTIDYL-LYSINE N-ACETYLTRANSFERASE YJAB"/>
    <property type="match status" value="1"/>
</dbReference>
<evidence type="ECO:0000313" key="5">
    <source>
        <dbReference type="Proteomes" id="UP000678679"/>
    </source>
</evidence>
<dbReference type="PANTHER" id="PTHR43800">
    <property type="entry name" value="PEPTIDYL-LYSINE N-ACETYLTRANSFERASE YJAB"/>
    <property type="match status" value="1"/>
</dbReference>
<dbReference type="EMBL" id="CP076133">
    <property type="protein sequence ID" value="QWG05202.1"/>
    <property type="molecule type" value="Genomic_DNA"/>
</dbReference>
<dbReference type="CDD" id="cd04301">
    <property type="entry name" value="NAT_SF"/>
    <property type="match status" value="1"/>
</dbReference>
<keyword evidence="1 4" id="KW-0808">Transferase</keyword>
<evidence type="ECO:0000259" key="3">
    <source>
        <dbReference type="PROSITE" id="PS51186"/>
    </source>
</evidence>
<feature type="domain" description="N-acetyltransferase" evidence="3">
    <location>
        <begin position="17"/>
        <end position="144"/>
    </location>
</feature>